<evidence type="ECO:0000256" key="7">
    <source>
        <dbReference type="PIRSR" id="PIRSR602401-1"/>
    </source>
</evidence>
<evidence type="ECO:0000256" key="1">
    <source>
        <dbReference type="ARBA" id="ARBA00001971"/>
    </source>
</evidence>
<dbReference type="Pfam" id="PF00067">
    <property type="entry name" value="p450"/>
    <property type="match status" value="1"/>
</dbReference>
<comment type="caution">
    <text evidence="9">The sequence shown here is derived from an EMBL/GenBank/DDBJ whole genome shotgun (WGS) entry which is preliminary data.</text>
</comment>
<dbReference type="GO" id="GO:0020037">
    <property type="term" value="F:heme binding"/>
    <property type="evidence" value="ECO:0007669"/>
    <property type="project" value="InterPro"/>
</dbReference>
<dbReference type="Proteomes" id="UP000192578">
    <property type="component" value="Unassembled WGS sequence"/>
</dbReference>
<keyword evidence="4 8" id="KW-0560">Oxidoreductase</keyword>
<comment type="similarity">
    <text evidence="2 8">Belongs to the cytochrome P450 family.</text>
</comment>
<dbReference type="InterPro" id="IPR001128">
    <property type="entry name" value="Cyt_P450"/>
</dbReference>
<dbReference type="EMBL" id="MTYJ01000102">
    <property type="protein sequence ID" value="OQV14575.1"/>
    <property type="molecule type" value="Genomic_DNA"/>
</dbReference>
<evidence type="ECO:0000256" key="3">
    <source>
        <dbReference type="ARBA" id="ARBA00022723"/>
    </source>
</evidence>
<gene>
    <name evidence="9" type="ORF">BV898_11194</name>
</gene>
<dbReference type="SUPFAM" id="SSF48264">
    <property type="entry name" value="Cytochrome P450"/>
    <property type="match status" value="1"/>
</dbReference>
<dbReference type="PANTHER" id="PTHR24300:SF403">
    <property type="entry name" value="CYTOCHROME P450 306A1"/>
    <property type="match status" value="1"/>
</dbReference>
<evidence type="ECO:0000256" key="4">
    <source>
        <dbReference type="ARBA" id="ARBA00023002"/>
    </source>
</evidence>
<dbReference type="InterPro" id="IPR050182">
    <property type="entry name" value="Cytochrome_P450_fam2"/>
</dbReference>
<keyword evidence="5 7" id="KW-0408">Iron</keyword>
<dbReference type="PRINTS" id="PR00463">
    <property type="entry name" value="EP450I"/>
</dbReference>
<dbReference type="PANTHER" id="PTHR24300">
    <property type="entry name" value="CYTOCHROME P450 508A4-RELATED"/>
    <property type="match status" value="1"/>
</dbReference>
<dbReference type="GO" id="GO:0006805">
    <property type="term" value="P:xenobiotic metabolic process"/>
    <property type="evidence" value="ECO:0007669"/>
    <property type="project" value="TreeGrafter"/>
</dbReference>
<accession>A0A1W0WH96</accession>
<dbReference type="OrthoDB" id="2789670at2759"/>
<evidence type="ECO:0000256" key="2">
    <source>
        <dbReference type="ARBA" id="ARBA00010617"/>
    </source>
</evidence>
<name>A0A1W0WH96_HYPEX</name>
<proteinExistence type="inferred from homology"/>
<dbReference type="GO" id="GO:0016712">
    <property type="term" value="F:oxidoreductase activity, acting on paired donors, with incorporation or reduction of molecular oxygen, reduced flavin or flavoprotein as one donor, and incorporation of one atom of oxygen"/>
    <property type="evidence" value="ECO:0007669"/>
    <property type="project" value="TreeGrafter"/>
</dbReference>
<dbReference type="GO" id="GO:0006082">
    <property type="term" value="P:organic acid metabolic process"/>
    <property type="evidence" value="ECO:0007669"/>
    <property type="project" value="TreeGrafter"/>
</dbReference>
<evidence type="ECO:0000256" key="5">
    <source>
        <dbReference type="ARBA" id="ARBA00023004"/>
    </source>
</evidence>
<dbReference type="PROSITE" id="PS00086">
    <property type="entry name" value="CYTOCHROME_P450"/>
    <property type="match status" value="1"/>
</dbReference>
<dbReference type="GO" id="GO:0005506">
    <property type="term" value="F:iron ion binding"/>
    <property type="evidence" value="ECO:0007669"/>
    <property type="project" value="InterPro"/>
</dbReference>
<dbReference type="Gene3D" id="1.10.630.10">
    <property type="entry name" value="Cytochrome P450"/>
    <property type="match status" value="1"/>
</dbReference>
<dbReference type="InterPro" id="IPR036396">
    <property type="entry name" value="Cyt_P450_sf"/>
</dbReference>
<evidence type="ECO:0000313" key="9">
    <source>
        <dbReference type="EMBL" id="OQV14575.1"/>
    </source>
</evidence>
<dbReference type="InterPro" id="IPR017972">
    <property type="entry name" value="Cyt_P450_CS"/>
</dbReference>
<keyword evidence="7 8" id="KW-0349">Heme</keyword>
<comment type="cofactor">
    <cofactor evidence="1 7">
        <name>heme</name>
        <dbReference type="ChEBI" id="CHEBI:30413"/>
    </cofactor>
</comment>
<dbReference type="InterPro" id="IPR002401">
    <property type="entry name" value="Cyt_P450_E_grp-I"/>
</dbReference>
<evidence type="ECO:0000313" key="10">
    <source>
        <dbReference type="Proteomes" id="UP000192578"/>
    </source>
</evidence>
<evidence type="ECO:0000256" key="8">
    <source>
        <dbReference type="RuleBase" id="RU000461"/>
    </source>
</evidence>
<keyword evidence="6 8" id="KW-0503">Monooxygenase</keyword>
<reference evidence="10" key="1">
    <citation type="submission" date="2017-01" db="EMBL/GenBank/DDBJ databases">
        <title>Comparative genomics of anhydrobiosis in the tardigrade Hypsibius dujardini.</title>
        <authorList>
            <person name="Yoshida Y."/>
            <person name="Koutsovoulos G."/>
            <person name="Laetsch D."/>
            <person name="Stevens L."/>
            <person name="Kumar S."/>
            <person name="Horikawa D."/>
            <person name="Ishino K."/>
            <person name="Komine S."/>
            <person name="Tomita M."/>
            <person name="Blaxter M."/>
            <person name="Arakawa K."/>
        </authorList>
    </citation>
    <scope>NUCLEOTIDE SEQUENCE [LARGE SCALE GENOMIC DNA]</scope>
    <source>
        <strain evidence="10">Z151</strain>
    </source>
</reference>
<keyword evidence="10" id="KW-1185">Reference proteome</keyword>
<keyword evidence="3 7" id="KW-0479">Metal-binding</keyword>
<feature type="binding site" description="axial binding residue" evidence="7">
    <location>
        <position position="396"/>
    </location>
    <ligand>
        <name>heme</name>
        <dbReference type="ChEBI" id="CHEBI:30413"/>
    </ligand>
    <ligandPart>
        <name>Fe</name>
        <dbReference type="ChEBI" id="CHEBI:18248"/>
    </ligandPart>
</feature>
<dbReference type="GO" id="GO:0005737">
    <property type="term" value="C:cytoplasm"/>
    <property type="evidence" value="ECO:0007669"/>
    <property type="project" value="TreeGrafter"/>
</dbReference>
<sequence length="453" mass="51610">MGPQPQDTLMELGKRYGNVLSFRMGSQLAIVLNDYEAIKAAFSEQADVFAGRGGGFVSRYIRSGSTGKTHGVGAPQGNTWKEGRKFMLQTFRDLGMGKSHLQESIIAEANCIADSFINFNGQPFDPSPFLFSGAGNVIGSLCFGKRFEYEDPSFRRILAGLGQANVFKAHVQPLQSYPWLRFLPGRYRKLWHTVKDTSQYLLLFLRNIIEEHRKNYQETKTRDYIDAFFHRQREAGTTSTEVFQDEELLQNLRGFFTAGTDTTAITMRWVLLFMLHHPKIQDCVHNELDQKIEVGRRIVLEDRAKLPYLEAVIREVQRLANIIPLGLPRTNSTETILLGYRIPANSIVFPNFKSVNEDATLWNDPQTFDPTRFLDRNGKVHEPIHFMPFSIGKRACVGESLARMELFLLFANLMHRLVFKAPPDEVLPATNERITFLASGPKPFSICVFPRSY</sequence>
<dbReference type="PRINTS" id="PR00385">
    <property type="entry name" value="P450"/>
</dbReference>
<organism evidence="9 10">
    <name type="scientific">Hypsibius exemplaris</name>
    <name type="common">Freshwater tardigrade</name>
    <dbReference type="NCBI Taxonomy" id="2072580"/>
    <lineage>
        <taxon>Eukaryota</taxon>
        <taxon>Metazoa</taxon>
        <taxon>Ecdysozoa</taxon>
        <taxon>Tardigrada</taxon>
        <taxon>Eutardigrada</taxon>
        <taxon>Parachela</taxon>
        <taxon>Hypsibioidea</taxon>
        <taxon>Hypsibiidae</taxon>
        <taxon>Hypsibius</taxon>
    </lineage>
</organism>
<dbReference type="FunFam" id="1.10.630.10:FF:000036">
    <property type="entry name" value="CYtochrome P450 family"/>
    <property type="match status" value="1"/>
</dbReference>
<dbReference type="GO" id="GO:0008395">
    <property type="term" value="F:steroid hydroxylase activity"/>
    <property type="evidence" value="ECO:0007669"/>
    <property type="project" value="TreeGrafter"/>
</dbReference>
<protein>
    <submittedName>
        <fullName evidence="9">Cytochrome P450 2U1</fullName>
    </submittedName>
</protein>
<dbReference type="AlphaFoldDB" id="A0A1W0WH96"/>
<evidence type="ECO:0000256" key="6">
    <source>
        <dbReference type="ARBA" id="ARBA00023033"/>
    </source>
</evidence>